<dbReference type="PANTHER" id="PTHR45667">
    <property type="entry name" value="S-ADENOSYLMETHIONINE MITOCHONDRIAL CARRIER PROTEIN"/>
    <property type="match status" value="1"/>
</dbReference>
<reference evidence="12" key="1">
    <citation type="submission" date="2021-01" db="EMBL/GenBank/DDBJ databases">
        <authorList>
            <person name="Corre E."/>
            <person name="Pelletier E."/>
            <person name="Niang G."/>
            <person name="Scheremetjew M."/>
            <person name="Finn R."/>
            <person name="Kale V."/>
            <person name="Holt S."/>
            <person name="Cochrane G."/>
            <person name="Meng A."/>
            <person name="Brown T."/>
            <person name="Cohen L."/>
        </authorList>
    </citation>
    <scope>NUCLEOTIDE SEQUENCE</scope>
    <source>
        <strain evidence="12">CCMP494</strain>
    </source>
</reference>
<evidence type="ECO:0000256" key="5">
    <source>
        <dbReference type="ARBA" id="ARBA00022737"/>
    </source>
</evidence>
<evidence type="ECO:0000256" key="9">
    <source>
        <dbReference type="RuleBase" id="RU000488"/>
    </source>
</evidence>
<feature type="repeat" description="Solcar" evidence="8">
    <location>
        <begin position="210"/>
        <end position="304"/>
    </location>
</feature>
<dbReference type="PRINTS" id="PR00926">
    <property type="entry name" value="MITOCARRIER"/>
</dbReference>
<dbReference type="Pfam" id="PF00153">
    <property type="entry name" value="Mito_carr"/>
    <property type="match status" value="4"/>
</dbReference>
<keyword evidence="3 9" id="KW-0813">Transport</keyword>
<organism evidence="12">
    <name type="scientific">Micromonas pusilla</name>
    <name type="common">Picoplanktonic green alga</name>
    <name type="synonym">Chromulina pusilla</name>
    <dbReference type="NCBI Taxonomy" id="38833"/>
    <lineage>
        <taxon>Eukaryota</taxon>
        <taxon>Viridiplantae</taxon>
        <taxon>Chlorophyta</taxon>
        <taxon>Mamiellophyceae</taxon>
        <taxon>Mamiellales</taxon>
        <taxon>Mamiellaceae</taxon>
        <taxon>Micromonas</taxon>
    </lineage>
</organism>
<keyword evidence="7 8" id="KW-0472">Membrane</keyword>
<evidence type="ECO:0000256" key="10">
    <source>
        <dbReference type="SAM" id="MobiDB-lite"/>
    </source>
</evidence>
<sequence length="309" mass="32094">MEPRELAGHVASGIVAGTAVEAALYPIDTIKTRLQAARGGAAVSWRHLYKGLGGNLVGVVPACALFFAVYEPAKRALLPTPGAFGEGTAAHHRRTAAAHLAAAASAGLASSLVRVPTEVVKTRMQTGQFSSARAALRHIVAKEGRLAAGLFAGFGSFLLRDLPFDAIEFASYEQLKLAWCALAPVAPKPSSTAPGGTNPDGEVETRRRPLRRHESAVLGAVAGAVTGAVTTPLDVVKTRLMTQGAEGRGGGSDGRRYRGVVDCLARMVREEGASSLLKGIQPRVTFIGIGGGVFFFVLEAAKGVFVAES</sequence>
<evidence type="ECO:0000256" key="11">
    <source>
        <dbReference type="SAM" id="Phobius"/>
    </source>
</evidence>
<dbReference type="PROSITE" id="PS50920">
    <property type="entry name" value="SOLCAR"/>
    <property type="match status" value="3"/>
</dbReference>
<evidence type="ECO:0000256" key="8">
    <source>
        <dbReference type="PROSITE-ProRule" id="PRU00282"/>
    </source>
</evidence>
<comment type="similarity">
    <text evidence="2 9">Belongs to the mitochondrial carrier (TC 2.A.29) family.</text>
</comment>
<gene>
    <name evidence="12" type="ORF">MSP1404_LOCUS11496</name>
</gene>
<feature type="repeat" description="Solcar" evidence="8">
    <location>
        <begin position="4"/>
        <end position="76"/>
    </location>
</feature>
<dbReference type="GO" id="GO:0016020">
    <property type="term" value="C:membrane"/>
    <property type="evidence" value="ECO:0007669"/>
    <property type="project" value="UniProtKB-SubCell"/>
</dbReference>
<dbReference type="AlphaFoldDB" id="A0A7S0PS78"/>
<evidence type="ECO:0000256" key="1">
    <source>
        <dbReference type="ARBA" id="ARBA00004141"/>
    </source>
</evidence>
<protein>
    <recommendedName>
        <fullName evidence="13">Mitochondrial carrier family</fullName>
    </recommendedName>
</protein>
<name>A0A7S0PS78_MICPS</name>
<feature type="transmembrane region" description="Helical" evidence="11">
    <location>
        <begin position="6"/>
        <end position="27"/>
    </location>
</feature>
<dbReference type="InterPro" id="IPR023395">
    <property type="entry name" value="MCP_dom_sf"/>
</dbReference>
<keyword evidence="5" id="KW-0677">Repeat</keyword>
<comment type="subcellular location">
    <subcellularLocation>
        <location evidence="1">Membrane</location>
        <topology evidence="1">Multi-pass membrane protein</topology>
    </subcellularLocation>
</comment>
<evidence type="ECO:0000313" key="12">
    <source>
        <dbReference type="EMBL" id="CAD8594092.1"/>
    </source>
</evidence>
<dbReference type="GO" id="GO:0055085">
    <property type="term" value="P:transmembrane transport"/>
    <property type="evidence" value="ECO:0007669"/>
    <property type="project" value="InterPro"/>
</dbReference>
<proteinExistence type="inferred from homology"/>
<dbReference type="InterPro" id="IPR018108">
    <property type="entry name" value="MCP_transmembrane"/>
</dbReference>
<evidence type="ECO:0000256" key="4">
    <source>
        <dbReference type="ARBA" id="ARBA00022692"/>
    </source>
</evidence>
<keyword evidence="6 11" id="KW-1133">Transmembrane helix</keyword>
<accession>A0A7S0PS78</accession>
<feature type="region of interest" description="Disordered" evidence="10">
    <location>
        <begin position="187"/>
        <end position="209"/>
    </location>
</feature>
<evidence type="ECO:0000256" key="3">
    <source>
        <dbReference type="ARBA" id="ARBA00022448"/>
    </source>
</evidence>
<keyword evidence="4 8" id="KW-0812">Transmembrane</keyword>
<evidence type="ECO:0000256" key="6">
    <source>
        <dbReference type="ARBA" id="ARBA00022989"/>
    </source>
</evidence>
<evidence type="ECO:0008006" key="13">
    <source>
        <dbReference type="Google" id="ProtNLM"/>
    </source>
</evidence>
<feature type="transmembrane region" description="Helical" evidence="11">
    <location>
        <begin position="48"/>
        <end position="70"/>
    </location>
</feature>
<dbReference type="InterPro" id="IPR002067">
    <property type="entry name" value="MCP"/>
</dbReference>
<evidence type="ECO:0000256" key="2">
    <source>
        <dbReference type="ARBA" id="ARBA00006375"/>
    </source>
</evidence>
<feature type="repeat" description="Solcar" evidence="8">
    <location>
        <begin position="94"/>
        <end position="178"/>
    </location>
</feature>
<dbReference type="SUPFAM" id="SSF103506">
    <property type="entry name" value="Mitochondrial carrier"/>
    <property type="match status" value="1"/>
</dbReference>
<evidence type="ECO:0000256" key="7">
    <source>
        <dbReference type="ARBA" id="ARBA00023136"/>
    </source>
</evidence>
<dbReference type="EMBL" id="HBEV01014762">
    <property type="protein sequence ID" value="CAD8594092.1"/>
    <property type="molecule type" value="Transcribed_RNA"/>
</dbReference>
<dbReference type="Gene3D" id="1.50.40.10">
    <property type="entry name" value="Mitochondrial carrier domain"/>
    <property type="match status" value="1"/>
</dbReference>